<evidence type="ECO:0000256" key="2">
    <source>
        <dbReference type="ARBA" id="ARBA00022679"/>
    </source>
</evidence>
<comment type="caution">
    <text evidence="6">The sequence shown here is derived from an EMBL/GenBank/DDBJ whole genome shotgun (WGS) entry which is preliminary data.</text>
</comment>
<dbReference type="EMBL" id="FMIK01000017">
    <property type="protein sequence ID" value="SCL85971.1"/>
    <property type="molecule type" value="Genomic_DNA"/>
</dbReference>
<dbReference type="RefSeq" id="WP_011983865.1">
    <property type="nucleotide sequence ID" value="NZ_CP024096.1"/>
</dbReference>
<feature type="region of interest" description="Disordered" evidence="5">
    <location>
        <begin position="87"/>
        <end position="110"/>
    </location>
</feature>
<name>A0AAX2CD81_9BACI</name>
<gene>
    <name evidence="6" type="ORF">BCB44BAC_00865</name>
</gene>
<dbReference type="GeneID" id="33896142"/>
<keyword evidence="2" id="KW-0808">Transferase</keyword>
<evidence type="ECO:0000256" key="5">
    <source>
        <dbReference type="SAM" id="MobiDB-lite"/>
    </source>
</evidence>
<feature type="region of interest" description="Disordered" evidence="5">
    <location>
        <begin position="273"/>
        <end position="297"/>
    </location>
</feature>
<proteinExistence type="predicted"/>
<dbReference type="Gene3D" id="3.20.20.70">
    <property type="entry name" value="Aldolase class I"/>
    <property type="match status" value="1"/>
</dbReference>
<evidence type="ECO:0000256" key="3">
    <source>
        <dbReference type="ARBA" id="ARBA00022723"/>
    </source>
</evidence>
<dbReference type="GO" id="GO:0043720">
    <property type="term" value="F:3-keto-5-aminohexanoate cleavage activity"/>
    <property type="evidence" value="ECO:0007669"/>
    <property type="project" value="InterPro"/>
</dbReference>
<dbReference type="GO" id="GO:0046872">
    <property type="term" value="F:metal ion binding"/>
    <property type="evidence" value="ECO:0007669"/>
    <property type="project" value="UniProtKB-KW"/>
</dbReference>
<comment type="cofactor">
    <cofactor evidence="1">
        <name>Zn(2+)</name>
        <dbReference type="ChEBI" id="CHEBI:29105"/>
    </cofactor>
</comment>
<dbReference type="Proteomes" id="UP000242164">
    <property type="component" value="Unassembled WGS sequence"/>
</dbReference>
<evidence type="ECO:0000313" key="6">
    <source>
        <dbReference type="EMBL" id="SCL85971.1"/>
    </source>
</evidence>
<keyword evidence="4" id="KW-0862">Zinc</keyword>
<accession>A0AAX2CD81</accession>
<dbReference type="Pfam" id="PF05853">
    <property type="entry name" value="BKACE"/>
    <property type="match status" value="1"/>
</dbReference>
<reference evidence="6 7" key="1">
    <citation type="submission" date="2016-08" db="EMBL/GenBank/DDBJ databases">
        <authorList>
            <person name="Loux V."/>
            <person name="Rue O."/>
        </authorList>
    </citation>
    <scope>NUCLEOTIDE SEQUENCE [LARGE SCALE GENOMIC DNA]</scope>
    <source>
        <strain evidence="6 7">AFSSA_08CEB44bac</strain>
    </source>
</reference>
<sequence>MNQNVIVTCAVTGAGETTKKSSHVPVTPKEIAQASIEAAKAGATIAHIHVRNPKTGALSHDLTLFREVVERIRESDTDVILNITAGGGGDWIPSQEDPTMGGPGTDMQTPEERHEPVEALLPEICTLDCGSLNFGDQLYVSPTDWLRKQALLIQKSGVKPELECFDTGHVRFAKQLMEEGLIDGDPMFQFCLGIPWGAEADTETMLYMRDKLPENAHWSAFGIGRMQMPMAIQSILLGGNVRVGLEDNLYLDKGVFATNAQLVDRVVTTMSGLGATPMTPEEARKHLGLRNPYGKAE</sequence>
<evidence type="ECO:0000256" key="1">
    <source>
        <dbReference type="ARBA" id="ARBA00001947"/>
    </source>
</evidence>
<organism evidence="6 7">
    <name type="scientific">Bacillus cytotoxicus</name>
    <dbReference type="NCBI Taxonomy" id="580165"/>
    <lineage>
        <taxon>Bacteria</taxon>
        <taxon>Bacillati</taxon>
        <taxon>Bacillota</taxon>
        <taxon>Bacilli</taxon>
        <taxon>Bacillales</taxon>
        <taxon>Bacillaceae</taxon>
        <taxon>Bacillus</taxon>
        <taxon>Bacillus cereus group</taxon>
    </lineage>
</organism>
<evidence type="ECO:0000313" key="7">
    <source>
        <dbReference type="Proteomes" id="UP000242164"/>
    </source>
</evidence>
<dbReference type="InterPro" id="IPR008567">
    <property type="entry name" value="BKACE"/>
</dbReference>
<dbReference type="InterPro" id="IPR013785">
    <property type="entry name" value="Aldolase_TIM"/>
</dbReference>
<dbReference type="PANTHER" id="PTHR37418:SF2">
    <property type="entry name" value="3-KETO-5-AMINOHEXANOATE CLEAVAGE ENZYME"/>
    <property type="match status" value="1"/>
</dbReference>
<evidence type="ECO:0000256" key="4">
    <source>
        <dbReference type="ARBA" id="ARBA00022833"/>
    </source>
</evidence>
<keyword evidence="3" id="KW-0479">Metal-binding</keyword>
<protein>
    <submittedName>
        <fullName evidence="6">3-keto-5-aminohexanoate cleavage enzyme</fullName>
    </submittedName>
</protein>
<dbReference type="AlphaFoldDB" id="A0AAX2CD81"/>
<dbReference type="PANTHER" id="PTHR37418">
    <property type="entry name" value="3-KETO-5-AMINOHEXANOATE CLEAVAGE ENZYME-RELATED"/>
    <property type="match status" value="1"/>
</dbReference>